<organism evidence="1 2">
    <name type="scientific">Colletotrichum lupini</name>
    <dbReference type="NCBI Taxonomy" id="145971"/>
    <lineage>
        <taxon>Eukaryota</taxon>
        <taxon>Fungi</taxon>
        <taxon>Dikarya</taxon>
        <taxon>Ascomycota</taxon>
        <taxon>Pezizomycotina</taxon>
        <taxon>Sordariomycetes</taxon>
        <taxon>Hypocreomycetidae</taxon>
        <taxon>Glomerellales</taxon>
        <taxon>Glomerellaceae</taxon>
        <taxon>Colletotrichum</taxon>
        <taxon>Colletotrichum acutatum species complex</taxon>
    </lineage>
</organism>
<keyword evidence="2" id="KW-1185">Reference proteome</keyword>
<evidence type="ECO:0000313" key="2">
    <source>
        <dbReference type="Proteomes" id="UP000830671"/>
    </source>
</evidence>
<dbReference type="KEGG" id="clup:CLUP02_12956"/>
<sequence length="71" mass="8294">MRFACGTPMLNGKIFVTSIFCRQHPAWGIRRCKYSMIYTHRLNTIQEPSFSRNVLAVTPSDKGVLNDWMNW</sequence>
<gene>
    <name evidence="1" type="ORF">CLUP02_12956</name>
</gene>
<protein>
    <submittedName>
        <fullName evidence="1">Uncharacterized protein</fullName>
    </submittedName>
</protein>
<name>A0A9Q8T1I7_9PEZI</name>
<dbReference type="RefSeq" id="XP_049149060.1">
    <property type="nucleotide sequence ID" value="XM_049291914.1"/>
</dbReference>
<dbReference type="AlphaFoldDB" id="A0A9Q8T1I7"/>
<accession>A0A9Q8T1I7</accession>
<dbReference type="GeneID" id="73346924"/>
<dbReference type="EMBL" id="CP019478">
    <property type="protein sequence ID" value="UQC87451.1"/>
    <property type="molecule type" value="Genomic_DNA"/>
</dbReference>
<reference evidence="1" key="1">
    <citation type="journal article" date="2021" name="Mol. Plant Microbe Interact.">
        <title>Complete Genome Sequence of the Plant-Pathogenic Fungus Colletotrichum lupini.</title>
        <authorList>
            <person name="Baroncelli R."/>
            <person name="Pensec F."/>
            <person name="Da Lio D."/>
            <person name="Boufleur T."/>
            <person name="Vicente I."/>
            <person name="Sarrocco S."/>
            <person name="Picot A."/>
            <person name="Baraldi E."/>
            <person name="Sukno S."/>
            <person name="Thon M."/>
            <person name="Le Floch G."/>
        </authorList>
    </citation>
    <scope>NUCLEOTIDE SEQUENCE</scope>
    <source>
        <strain evidence="1">IMI 504893</strain>
    </source>
</reference>
<dbReference type="Proteomes" id="UP000830671">
    <property type="component" value="Chromosome 6"/>
</dbReference>
<proteinExistence type="predicted"/>
<evidence type="ECO:0000313" key="1">
    <source>
        <dbReference type="EMBL" id="UQC87451.1"/>
    </source>
</evidence>